<dbReference type="Proteomes" id="UP000233837">
    <property type="component" value="Unassembled WGS sequence"/>
</dbReference>
<dbReference type="InterPro" id="IPR024943">
    <property type="entry name" value="Enhancer_polycomb"/>
</dbReference>
<gene>
    <name evidence="9" type="ORF">MA16_Dca017758</name>
</gene>
<evidence type="ECO:0000256" key="3">
    <source>
        <dbReference type="ARBA" id="ARBA00023015"/>
    </source>
</evidence>
<keyword evidence="4 6" id="KW-0804">Transcription</keyword>
<evidence type="ECO:0000256" key="6">
    <source>
        <dbReference type="RuleBase" id="RU361124"/>
    </source>
</evidence>
<sequence length="899" mass="102674">MKQHMTYERRRIVKKHGKEGKGEASTEAVEEIGSRVFPLPMPAGAKMLTVARKSSTRVFVPRKAITDKQSVKGNYSTRVLRSGKQLHLSEPLDKAGDYDSGELAGIRWLERSDKAESGLSAGVVFDSDGDEMAGPELQGKGKMFENVYSRKRQRIPSIGPVGLDPSSSNCGVEDNDPRFRVVFYRNPKKKKSEVMNGVGKLRGDQFGETEDLFRAGVRHGRLQIREFNRNFLDTIDISESERWTSFCDPLVLVVLLEFSRDDILLRFRRFLISVISWMRRARMSLQYFTSFLLSQPMNSTFPRHGIHFLPLADRNSKFLLGSSIYNFGTCKIYNTREFFPLISLNFNALPSYFMSLHLASLLGSHYLPLALSTFLTGLNKLIQDIQSDDTVSHVPVDSVFSGTSISVSASPAVNRNAPSAGKSCIVFAQSTGTVRSSKLRKLQRRRSFLRQSRSNNFSSVDCNSRLCCSENGDRSLEDPLHVKHLKTLDQPFISYNDKVISTSSGSHLKLMEVGKKSHGEQMKEIKAVLSDIKQNINSVQCNANILVTAGDRCWREEGAEVLLELSSSGEWCLAVKIGSNLRYLHRPQDIKYTLNRFNHAYMWIGEDGWRLEFSEKWDWLTFKELHAECRQRNNHPKEDPSVKVIPIPVFRDVPAYEDDIVSSFERPEQYIHMKHDDEILRATVSEVPYYDMDSGDEEWLKQHNSSCSIKQNGTSSYLLENAFERMIFTFEKNEYFSSSDIISFEREPNNQEELGAKDTVADIYDYWLKKRKQKRAPLVRVFQGLSLRKPQLMQRQVLRKRRSFKRMRSHVGRGKPAWGFDSKAKEEAKAEALLKVHETENAWRQLMEVAVPLRRRAQLLMENADLATYKSFMALRISEAIGSMPAEAVSSIFDSLPEI</sequence>
<dbReference type="InterPro" id="IPR019542">
    <property type="entry name" value="Enhancer_polycomb-like_N"/>
</dbReference>
<dbReference type="GO" id="GO:0035267">
    <property type="term" value="C:NuA4 histone acetyltransferase complex"/>
    <property type="evidence" value="ECO:0007669"/>
    <property type="project" value="InterPro"/>
</dbReference>
<evidence type="ECO:0000256" key="1">
    <source>
        <dbReference type="ARBA" id="ARBA00004123"/>
    </source>
</evidence>
<feature type="domain" description="Enhancer of polycomb-like N-terminal" evidence="8">
    <location>
        <begin position="549"/>
        <end position="732"/>
    </location>
</feature>
<dbReference type="Pfam" id="PF10513">
    <property type="entry name" value="EPL1"/>
    <property type="match status" value="1"/>
</dbReference>
<dbReference type="AlphaFoldDB" id="A0A2I0XIH0"/>
<dbReference type="PANTHER" id="PTHR14898">
    <property type="entry name" value="ENHANCER OF POLYCOMB"/>
    <property type="match status" value="1"/>
</dbReference>
<evidence type="ECO:0000256" key="2">
    <source>
        <dbReference type="ARBA" id="ARBA00008035"/>
    </source>
</evidence>
<keyword evidence="5 6" id="KW-0539">Nucleus</keyword>
<protein>
    <recommendedName>
        <fullName evidence="6">Enhancer of polycomb-like protein</fullName>
    </recommendedName>
</protein>
<comment type="similarity">
    <text evidence="2 6">Belongs to the enhancer of polycomb family.</text>
</comment>
<evidence type="ECO:0000313" key="10">
    <source>
        <dbReference type="Proteomes" id="UP000233837"/>
    </source>
</evidence>
<evidence type="ECO:0000256" key="7">
    <source>
        <dbReference type="SAM" id="MobiDB-lite"/>
    </source>
</evidence>
<evidence type="ECO:0000313" key="9">
    <source>
        <dbReference type="EMBL" id="PKU87698.1"/>
    </source>
</evidence>
<dbReference type="STRING" id="906689.A0A2I0XIH0"/>
<dbReference type="OrthoDB" id="435275at2759"/>
<organism evidence="9 10">
    <name type="scientific">Dendrobium catenatum</name>
    <dbReference type="NCBI Taxonomy" id="906689"/>
    <lineage>
        <taxon>Eukaryota</taxon>
        <taxon>Viridiplantae</taxon>
        <taxon>Streptophyta</taxon>
        <taxon>Embryophyta</taxon>
        <taxon>Tracheophyta</taxon>
        <taxon>Spermatophyta</taxon>
        <taxon>Magnoliopsida</taxon>
        <taxon>Liliopsida</taxon>
        <taxon>Asparagales</taxon>
        <taxon>Orchidaceae</taxon>
        <taxon>Epidendroideae</taxon>
        <taxon>Malaxideae</taxon>
        <taxon>Dendrobiinae</taxon>
        <taxon>Dendrobium</taxon>
    </lineage>
</organism>
<evidence type="ECO:0000259" key="8">
    <source>
        <dbReference type="Pfam" id="PF10513"/>
    </source>
</evidence>
<keyword evidence="3 6" id="KW-0805">Transcription regulation</keyword>
<keyword evidence="10" id="KW-1185">Reference proteome</keyword>
<reference evidence="9 10" key="2">
    <citation type="journal article" date="2017" name="Nature">
        <title>The Apostasia genome and the evolution of orchids.</title>
        <authorList>
            <person name="Zhang G.Q."/>
            <person name="Liu K.W."/>
            <person name="Li Z."/>
            <person name="Lohaus R."/>
            <person name="Hsiao Y.Y."/>
            <person name="Niu S.C."/>
            <person name="Wang J.Y."/>
            <person name="Lin Y.C."/>
            <person name="Xu Q."/>
            <person name="Chen L.J."/>
            <person name="Yoshida K."/>
            <person name="Fujiwara S."/>
            <person name="Wang Z.W."/>
            <person name="Zhang Y.Q."/>
            <person name="Mitsuda N."/>
            <person name="Wang M."/>
            <person name="Liu G.H."/>
            <person name="Pecoraro L."/>
            <person name="Huang H.X."/>
            <person name="Xiao X.J."/>
            <person name="Lin M."/>
            <person name="Wu X.Y."/>
            <person name="Wu W.L."/>
            <person name="Chen Y.Y."/>
            <person name="Chang S.B."/>
            <person name="Sakamoto S."/>
            <person name="Ohme-Takagi M."/>
            <person name="Yagi M."/>
            <person name="Zeng S.J."/>
            <person name="Shen C.Y."/>
            <person name="Yeh C.M."/>
            <person name="Luo Y.B."/>
            <person name="Tsai W.C."/>
            <person name="Van de Peer Y."/>
            <person name="Liu Z.J."/>
        </authorList>
    </citation>
    <scope>NUCLEOTIDE SEQUENCE [LARGE SCALE GENOMIC DNA]</scope>
    <source>
        <tissue evidence="9">The whole plant</tissue>
    </source>
</reference>
<evidence type="ECO:0000256" key="4">
    <source>
        <dbReference type="ARBA" id="ARBA00023163"/>
    </source>
</evidence>
<proteinExistence type="inferred from homology"/>
<dbReference type="EMBL" id="KZ501856">
    <property type="protein sequence ID" value="PKU87698.1"/>
    <property type="molecule type" value="Genomic_DNA"/>
</dbReference>
<evidence type="ECO:0000256" key="5">
    <source>
        <dbReference type="ARBA" id="ARBA00023242"/>
    </source>
</evidence>
<accession>A0A2I0XIH0</accession>
<name>A0A2I0XIH0_9ASPA</name>
<comment type="subcellular location">
    <subcellularLocation>
        <location evidence="1 6">Nucleus</location>
    </subcellularLocation>
</comment>
<dbReference type="GO" id="GO:0005634">
    <property type="term" value="C:nucleus"/>
    <property type="evidence" value="ECO:0007669"/>
    <property type="project" value="UniProtKB-SubCell"/>
</dbReference>
<feature type="region of interest" description="Disordered" evidence="7">
    <location>
        <begin position="1"/>
        <end position="26"/>
    </location>
</feature>
<feature type="compositionally biased region" description="Basic and acidic residues" evidence="7">
    <location>
        <begin position="1"/>
        <end position="10"/>
    </location>
</feature>
<dbReference type="GO" id="GO:0006357">
    <property type="term" value="P:regulation of transcription by RNA polymerase II"/>
    <property type="evidence" value="ECO:0007669"/>
    <property type="project" value="InterPro"/>
</dbReference>
<reference evidence="9 10" key="1">
    <citation type="journal article" date="2016" name="Sci. Rep.">
        <title>The Dendrobium catenatum Lindl. genome sequence provides insights into polysaccharide synthase, floral development and adaptive evolution.</title>
        <authorList>
            <person name="Zhang G.Q."/>
            <person name="Xu Q."/>
            <person name="Bian C."/>
            <person name="Tsai W.C."/>
            <person name="Yeh C.M."/>
            <person name="Liu K.W."/>
            <person name="Yoshida K."/>
            <person name="Zhang L.S."/>
            <person name="Chang S.B."/>
            <person name="Chen F."/>
            <person name="Shi Y."/>
            <person name="Su Y.Y."/>
            <person name="Zhang Y.Q."/>
            <person name="Chen L.J."/>
            <person name="Yin Y."/>
            <person name="Lin M."/>
            <person name="Huang H."/>
            <person name="Deng H."/>
            <person name="Wang Z.W."/>
            <person name="Zhu S.L."/>
            <person name="Zhao X."/>
            <person name="Deng C."/>
            <person name="Niu S.C."/>
            <person name="Huang J."/>
            <person name="Wang M."/>
            <person name="Liu G.H."/>
            <person name="Yang H.J."/>
            <person name="Xiao X.J."/>
            <person name="Hsiao Y.Y."/>
            <person name="Wu W.L."/>
            <person name="Chen Y.Y."/>
            <person name="Mitsuda N."/>
            <person name="Ohme-Takagi M."/>
            <person name="Luo Y.B."/>
            <person name="Van de Peer Y."/>
            <person name="Liu Z.J."/>
        </authorList>
    </citation>
    <scope>NUCLEOTIDE SEQUENCE [LARGE SCALE GENOMIC DNA]</scope>
    <source>
        <tissue evidence="9">The whole plant</tissue>
    </source>
</reference>